<feature type="domain" description="Response regulatory" evidence="4">
    <location>
        <begin position="2"/>
        <end position="119"/>
    </location>
</feature>
<dbReference type="PROSITE" id="PS50110">
    <property type="entry name" value="RESPONSE_REGULATORY"/>
    <property type="match status" value="1"/>
</dbReference>
<evidence type="ECO:0000259" key="4">
    <source>
        <dbReference type="PROSITE" id="PS50110"/>
    </source>
</evidence>
<evidence type="ECO:0000313" key="7">
    <source>
        <dbReference type="Proteomes" id="UP000095621"/>
    </source>
</evidence>
<evidence type="ECO:0000256" key="3">
    <source>
        <dbReference type="PROSITE-ProRule" id="PRU00169"/>
    </source>
</evidence>
<dbReference type="InterPro" id="IPR046947">
    <property type="entry name" value="LytR-like"/>
</dbReference>
<dbReference type="GO" id="GO:0003677">
    <property type="term" value="F:DNA binding"/>
    <property type="evidence" value="ECO:0007669"/>
    <property type="project" value="InterPro"/>
</dbReference>
<dbReference type="Pfam" id="PF00072">
    <property type="entry name" value="Response_reg"/>
    <property type="match status" value="1"/>
</dbReference>
<dbReference type="InterPro" id="IPR001789">
    <property type="entry name" value="Sig_transdc_resp-reg_receiver"/>
</dbReference>
<evidence type="ECO:0000313" key="6">
    <source>
        <dbReference type="EMBL" id="CUQ74643.1"/>
    </source>
</evidence>
<dbReference type="SUPFAM" id="SSF52172">
    <property type="entry name" value="CheY-like"/>
    <property type="match status" value="1"/>
</dbReference>
<dbReference type="RefSeq" id="WP_055213947.1">
    <property type="nucleotide sequence ID" value="NZ_CZBU01000001.1"/>
</dbReference>
<dbReference type="PANTHER" id="PTHR37299:SF1">
    <property type="entry name" value="STAGE 0 SPORULATION PROTEIN A HOMOLOG"/>
    <property type="match status" value="1"/>
</dbReference>
<evidence type="ECO:0000259" key="5">
    <source>
        <dbReference type="PROSITE" id="PS50930"/>
    </source>
</evidence>
<organism evidence="6 7">
    <name type="scientific">Lachnospira eligens</name>
    <dbReference type="NCBI Taxonomy" id="39485"/>
    <lineage>
        <taxon>Bacteria</taxon>
        <taxon>Bacillati</taxon>
        <taxon>Bacillota</taxon>
        <taxon>Clostridia</taxon>
        <taxon>Lachnospirales</taxon>
        <taxon>Lachnospiraceae</taxon>
        <taxon>Lachnospira</taxon>
    </lineage>
</organism>
<feature type="modified residue" description="4-aspartylphosphate" evidence="3">
    <location>
        <position position="56"/>
    </location>
</feature>
<sequence>MNILICDDDKLYIDMIRKYVDEFFAEHKITDYKVYEYNSGDEAAKNNEKIDIAFLDVEMDGINGIEAGKCLRNNNKNIVLFIITSYMGYLDDAMDEGVFRYINKPLERPVIMRGLHKALLLCSKSQSKKINIEYKGDNVIIEQDSIICKESLVRKRYIKTDTQSYISLKSLSYWQSVLDEDKFFLVNKSFIVNIDRVERFTDKYIELKGIEEPIDLSREKRTAFKQKMLLYLAGQE</sequence>
<evidence type="ECO:0000256" key="2">
    <source>
        <dbReference type="ARBA" id="ARBA00024867"/>
    </source>
</evidence>
<dbReference type="Gene3D" id="2.40.50.1020">
    <property type="entry name" value="LytTr DNA-binding domain"/>
    <property type="match status" value="1"/>
</dbReference>
<reference evidence="6 7" key="1">
    <citation type="submission" date="2015-09" db="EMBL/GenBank/DDBJ databases">
        <authorList>
            <consortium name="Pathogen Informatics"/>
        </authorList>
    </citation>
    <scope>NUCLEOTIDE SEQUENCE [LARGE SCALE GENOMIC DNA]</scope>
    <source>
        <strain evidence="6 7">2789STDY5834875</strain>
    </source>
</reference>
<feature type="domain" description="HTH LytTR-type" evidence="5">
    <location>
        <begin position="157"/>
        <end position="230"/>
    </location>
</feature>
<dbReference type="InterPro" id="IPR011006">
    <property type="entry name" value="CheY-like_superfamily"/>
</dbReference>
<dbReference type="Pfam" id="PF04397">
    <property type="entry name" value="LytTR"/>
    <property type="match status" value="1"/>
</dbReference>
<keyword evidence="3" id="KW-0597">Phosphoprotein</keyword>
<dbReference type="Proteomes" id="UP000095621">
    <property type="component" value="Unassembled WGS sequence"/>
</dbReference>
<protein>
    <recommendedName>
        <fullName evidence="1">Stage 0 sporulation protein A homolog</fullName>
    </recommendedName>
</protein>
<proteinExistence type="predicted"/>
<dbReference type="PROSITE" id="PS50930">
    <property type="entry name" value="HTH_LYTTR"/>
    <property type="match status" value="1"/>
</dbReference>
<dbReference type="EMBL" id="CZBU01000001">
    <property type="protein sequence ID" value="CUQ74643.1"/>
    <property type="molecule type" value="Genomic_DNA"/>
</dbReference>
<dbReference type="SMART" id="SM00448">
    <property type="entry name" value="REC"/>
    <property type="match status" value="1"/>
</dbReference>
<dbReference type="PANTHER" id="PTHR37299">
    <property type="entry name" value="TRANSCRIPTIONAL REGULATOR-RELATED"/>
    <property type="match status" value="1"/>
</dbReference>
<dbReference type="OrthoDB" id="9774865at2"/>
<dbReference type="Gene3D" id="3.40.50.2300">
    <property type="match status" value="1"/>
</dbReference>
<comment type="function">
    <text evidence="2">May play the central regulatory role in sporulation. It may be an element of the effector pathway responsible for the activation of sporulation genes in response to nutritional stress. Spo0A may act in concert with spo0H (a sigma factor) to control the expression of some genes that are critical to the sporulation process.</text>
</comment>
<evidence type="ECO:0000256" key="1">
    <source>
        <dbReference type="ARBA" id="ARBA00018672"/>
    </source>
</evidence>
<name>A0A174YHN1_9FIRM</name>
<dbReference type="SMART" id="SM00850">
    <property type="entry name" value="LytTR"/>
    <property type="match status" value="1"/>
</dbReference>
<accession>A0A174YHN1</accession>
<dbReference type="InterPro" id="IPR007492">
    <property type="entry name" value="LytTR_DNA-bd_dom"/>
</dbReference>
<dbReference type="GO" id="GO:0000156">
    <property type="term" value="F:phosphorelay response regulator activity"/>
    <property type="evidence" value="ECO:0007669"/>
    <property type="project" value="InterPro"/>
</dbReference>
<gene>
    <name evidence="6" type="ORF">ERS852490_00039</name>
</gene>
<dbReference type="AlphaFoldDB" id="A0A174YHN1"/>